<dbReference type="Gene3D" id="3.40.50.800">
    <property type="entry name" value="Anticodon-binding domain"/>
    <property type="match status" value="1"/>
</dbReference>
<dbReference type="CDD" id="cd00771">
    <property type="entry name" value="ThrRS_core"/>
    <property type="match status" value="1"/>
</dbReference>
<dbReference type="FunCoup" id="A0A2J6TE96">
    <property type="interactions" value="70"/>
</dbReference>
<protein>
    <recommendedName>
        <fullName evidence="3">threonine--tRNA ligase</fullName>
        <ecNumber evidence="3">6.1.1.3</ecNumber>
    </recommendedName>
    <alternativeName>
        <fullName evidence="12">Threonyl-tRNA synthetase</fullName>
    </alternativeName>
</protein>
<dbReference type="FunFam" id="3.30.930.10:FF:000039">
    <property type="entry name" value="Threonyl-tRNA synthetase, mitochondrial"/>
    <property type="match status" value="1"/>
</dbReference>
<dbReference type="Pfam" id="PF03129">
    <property type="entry name" value="HGTP_anticodon"/>
    <property type="match status" value="1"/>
</dbReference>
<evidence type="ECO:0000256" key="5">
    <source>
        <dbReference type="ARBA" id="ARBA00022741"/>
    </source>
</evidence>
<dbReference type="SUPFAM" id="SSF52972">
    <property type="entry name" value="ITPase-like"/>
    <property type="match status" value="1"/>
</dbReference>
<dbReference type="SUPFAM" id="SSF52954">
    <property type="entry name" value="Class II aaRS ABD-related"/>
    <property type="match status" value="1"/>
</dbReference>
<reference evidence="16 17" key="1">
    <citation type="submission" date="2016-04" db="EMBL/GenBank/DDBJ databases">
        <title>A degradative enzymes factory behind the ericoid mycorrhizal symbiosis.</title>
        <authorList>
            <consortium name="DOE Joint Genome Institute"/>
            <person name="Martino E."/>
            <person name="Morin E."/>
            <person name="Grelet G."/>
            <person name="Kuo A."/>
            <person name="Kohler A."/>
            <person name="Daghino S."/>
            <person name="Barry K."/>
            <person name="Choi C."/>
            <person name="Cichocki N."/>
            <person name="Clum A."/>
            <person name="Copeland A."/>
            <person name="Hainaut M."/>
            <person name="Haridas S."/>
            <person name="Labutti K."/>
            <person name="Lindquist E."/>
            <person name="Lipzen A."/>
            <person name="Khouja H.-R."/>
            <person name="Murat C."/>
            <person name="Ohm R."/>
            <person name="Olson A."/>
            <person name="Spatafora J."/>
            <person name="Veneault-Fourrey C."/>
            <person name="Henrissat B."/>
            <person name="Grigoriev I."/>
            <person name="Martin F."/>
            <person name="Perotto S."/>
        </authorList>
    </citation>
    <scope>NUCLEOTIDE SEQUENCE [LARGE SCALE GENOMIC DNA]</scope>
    <source>
        <strain evidence="16 17">E</strain>
    </source>
</reference>
<dbReference type="EC" id="6.1.1.3" evidence="3"/>
<dbReference type="InParanoid" id="A0A2J6TE96"/>
<dbReference type="STRING" id="1095630.A0A2J6TE96"/>
<comment type="catalytic activity">
    <reaction evidence="13">
        <text>tRNA(Thr) + L-threonine + ATP = L-threonyl-tRNA(Thr) + AMP + diphosphate + H(+)</text>
        <dbReference type="Rhea" id="RHEA:24624"/>
        <dbReference type="Rhea" id="RHEA-COMP:9670"/>
        <dbReference type="Rhea" id="RHEA-COMP:9704"/>
        <dbReference type="ChEBI" id="CHEBI:15378"/>
        <dbReference type="ChEBI" id="CHEBI:30616"/>
        <dbReference type="ChEBI" id="CHEBI:33019"/>
        <dbReference type="ChEBI" id="CHEBI:57926"/>
        <dbReference type="ChEBI" id="CHEBI:78442"/>
        <dbReference type="ChEBI" id="CHEBI:78534"/>
        <dbReference type="ChEBI" id="CHEBI:456215"/>
        <dbReference type="EC" id="6.1.1.3"/>
    </reaction>
</comment>
<keyword evidence="17" id="KW-1185">Reference proteome</keyword>
<evidence type="ECO:0000256" key="2">
    <source>
        <dbReference type="ARBA" id="ARBA00008226"/>
    </source>
</evidence>
<sequence length="730" mass="81254">MATAQHASLQPQFRGQTVQLRRPQTLRPGSPLFLPNGAKMFNKLTNFLRTQYVDFGFEEVITPTIYKKSLWEKSGHWENYAEDMYAVTGRGASGEKEGRQAGEDEEYGLKPMNCPGHCLIFASKKRSYRDLPIRYADFSPLHRNEVHGALSGLTRVRRFHQDDGHIFCRPSQIQEEISRTLEFVQLAYKTFGLGPYRLALSTRPVDHFIGTVEEWDNAEAALRKSLVISGQRWTVNDGDGAFYGPKIDVILKDSDGKEHQTATIQLDFQLPKRFELEYQAPAPELESRGRATTDPGLLEVEGPVTPVLIHRAVLGSVERIMALLIEHYNGHWPFWLNPRQVIIITVNDSQPVIDFAENCQKIISGMRQLRGQKTAIPPYEHISVDIDASPRFLTKKIADAKRKRYAVIAVVGNREAAANRLIIDFTAFPDFETNLGKHLAVRHASVTSEGSKSESADEAGEYLKIALPTYEAAATQHGALPSRSGPPTPGSNPLPRGPFPLNIPVLNQLRGKRVILASASPRRKQILSTIGLQNLEITPSTKPENLSKEELGPFDYVLQTAVQKCLDVYTVALENSLKSIPDPALVISADTVIVTNTGRILEKPRSEKDHIGMLKMLRDQKVHKCYTAVVALAPREDARAPGYNIETTVEETKVIFAADVSDELIEAYVKTREGVDKAGGYGLQGMGSLLVERIEGSWDNVVGLPLRATLALIEKAVLNQEDLEIDEDED</sequence>
<keyword evidence="5" id="KW-0547">Nucleotide-binding</keyword>
<dbReference type="PRINTS" id="PR01047">
    <property type="entry name" value="TRNASYNTHTHR"/>
</dbReference>
<proteinExistence type="inferred from homology"/>
<comment type="subcellular location">
    <subcellularLocation>
        <location evidence="1">Mitochondrion matrix</location>
    </subcellularLocation>
</comment>
<dbReference type="GO" id="GO:0004829">
    <property type="term" value="F:threonine-tRNA ligase activity"/>
    <property type="evidence" value="ECO:0007669"/>
    <property type="project" value="UniProtKB-EC"/>
</dbReference>
<dbReference type="InterPro" id="IPR002320">
    <property type="entry name" value="Thr-tRNA-ligase_IIa"/>
</dbReference>
<keyword evidence="11" id="KW-0030">Aminoacyl-tRNA synthetase</keyword>
<evidence type="ECO:0000256" key="6">
    <source>
        <dbReference type="ARBA" id="ARBA00022801"/>
    </source>
</evidence>
<evidence type="ECO:0000313" key="17">
    <source>
        <dbReference type="Proteomes" id="UP000235371"/>
    </source>
</evidence>
<evidence type="ECO:0000256" key="9">
    <source>
        <dbReference type="ARBA" id="ARBA00022946"/>
    </source>
</evidence>
<dbReference type="PANTHER" id="PTHR11451:SF50">
    <property type="entry name" value="THREONINE--TRNA LIGASE, MITOCHONDRIAL"/>
    <property type="match status" value="1"/>
</dbReference>
<dbReference type="NCBIfam" id="TIGR00418">
    <property type="entry name" value="thrS"/>
    <property type="match status" value="1"/>
</dbReference>
<dbReference type="HAMAP" id="MF_00528">
    <property type="entry name" value="Maf"/>
    <property type="match status" value="1"/>
</dbReference>
<keyword evidence="7" id="KW-0067">ATP-binding</keyword>
<evidence type="ECO:0000256" key="11">
    <source>
        <dbReference type="ARBA" id="ARBA00023146"/>
    </source>
</evidence>
<keyword evidence="10" id="KW-0496">Mitochondrion</keyword>
<dbReference type="PANTHER" id="PTHR11451">
    <property type="entry name" value="THREONINE-TRNA LIGASE"/>
    <property type="match status" value="1"/>
</dbReference>
<feature type="domain" description="Aminoacyl-transfer RNA synthetases class-II family profile" evidence="15">
    <location>
        <begin position="35"/>
        <end position="333"/>
    </location>
</feature>
<feature type="compositionally biased region" description="Pro residues" evidence="14">
    <location>
        <begin position="484"/>
        <end position="497"/>
    </location>
</feature>
<dbReference type="GO" id="GO:0047429">
    <property type="term" value="F:nucleoside triphosphate diphosphatase activity"/>
    <property type="evidence" value="ECO:0007669"/>
    <property type="project" value="InterPro"/>
</dbReference>
<accession>A0A2J6TE96</accession>
<dbReference type="InterPro" id="IPR036621">
    <property type="entry name" value="Anticodon-bd_dom_sf"/>
</dbReference>
<evidence type="ECO:0000256" key="4">
    <source>
        <dbReference type="ARBA" id="ARBA00022598"/>
    </source>
</evidence>
<gene>
    <name evidence="16" type="ORF">K444DRAFT_652112</name>
</gene>
<dbReference type="GeneID" id="36593841"/>
<dbReference type="EMBL" id="KZ613786">
    <property type="protein sequence ID" value="PMD61356.1"/>
    <property type="molecule type" value="Genomic_DNA"/>
</dbReference>
<name>A0A2J6TE96_9HELO</name>
<evidence type="ECO:0000256" key="3">
    <source>
        <dbReference type="ARBA" id="ARBA00013163"/>
    </source>
</evidence>
<dbReference type="InterPro" id="IPR003697">
    <property type="entry name" value="Maf-like"/>
</dbReference>
<feature type="compositionally biased region" description="Polar residues" evidence="14">
    <location>
        <begin position="1"/>
        <end position="19"/>
    </location>
</feature>
<dbReference type="OrthoDB" id="5423599at2759"/>
<keyword evidence="6" id="KW-0378">Hydrolase</keyword>
<dbReference type="GO" id="GO:0005759">
    <property type="term" value="C:mitochondrial matrix"/>
    <property type="evidence" value="ECO:0007669"/>
    <property type="project" value="UniProtKB-SubCell"/>
</dbReference>
<keyword evidence="9" id="KW-0809">Transit peptide</keyword>
<dbReference type="GO" id="GO:0005524">
    <property type="term" value="F:ATP binding"/>
    <property type="evidence" value="ECO:0007669"/>
    <property type="project" value="UniProtKB-KW"/>
</dbReference>
<evidence type="ECO:0000259" key="15">
    <source>
        <dbReference type="PROSITE" id="PS50862"/>
    </source>
</evidence>
<dbReference type="PROSITE" id="PS50862">
    <property type="entry name" value="AA_TRNA_LIGASE_II"/>
    <property type="match status" value="1"/>
</dbReference>
<evidence type="ECO:0000256" key="1">
    <source>
        <dbReference type="ARBA" id="ARBA00004305"/>
    </source>
</evidence>
<comment type="similarity">
    <text evidence="2">Belongs to the class-II aminoacyl-tRNA synthetase family.</text>
</comment>
<evidence type="ECO:0000313" key="16">
    <source>
        <dbReference type="EMBL" id="PMD61356.1"/>
    </source>
</evidence>
<evidence type="ECO:0000256" key="8">
    <source>
        <dbReference type="ARBA" id="ARBA00022917"/>
    </source>
</evidence>
<organism evidence="16 17">
    <name type="scientific">Hyaloscypha bicolor E</name>
    <dbReference type="NCBI Taxonomy" id="1095630"/>
    <lineage>
        <taxon>Eukaryota</taxon>
        <taxon>Fungi</taxon>
        <taxon>Dikarya</taxon>
        <taxon>Ascomycota</taxon>
        <taxon>Pezizomycotina</taxon>
        <taxon>Leotiomycetes</taxon>
        <taxon>Helotiales</taxon>
        <taxon>Hyaloscyphaceae</taxon>
        <taxon>Hyaloscypha</taxon>
        <taxon>Hyaloscypha bicolor</taxon>
    </lineage>
</organism>
<dbReference type="GO" id="GO:0006435">
    <property type="term" value="P:threonyl-tRNA aminoacylation"/>
    <property type="evidence" value="ECO:0007669"/>
    <property type="project" value="InterPro"/>
</dbReference>
<dbReference type="Gene3D" id="3.90.950.10">
    <property type="match status" value="1"/>
</dbReference>
<dbReference type="InterPro" id="IPR029001">
    <property type="entry name" value="ITPase-like_fam"/>
</dbReference>
<dbReference type="CDD" id="cd00555">
    <property type="entry name" value="Maf"/>
    <property type="match status" value="1"/>
</dbReference>
<dbReference type="Pfam" id="PF02545">
    <property type="entry name" value="Maf"/>
    <property type="match status" value="1"/>
</dbReference>
<evidence type="ECO:0000256" key="12">
    <source>
        <dbReference type="ARBA" id="ARBA00031900"/>
    </source>
</evidence>
<dbReference type="Gene3D" id="3.30.930.10">
    <property type="entry name" value="Bira Bifunctional Protein, Domain 2"/>
    <property type="match status" value="1"/>
</dbReference>
<keyword evidence="4" id="KW-0436">Ligase</keyword>
<dbReference type="InterPro" id="IPR004154">
    <property type="entry name" value="Anticodon-bd"/>
</dbReference>
<dbReference type="SUPFAM" id="SSF55681">
    <property type="entry name" value="Class II aaRS and biotin synthetases"/>
    <property type="match status" value="1"/>
</dbReference>
<evidence type="ECO:0000256" key="7">
    <source>
        <dbReference type="ARBA" id="ARBA00022840"/>
    </source>
</evidence>
<dbReference type="NCBIfam" id="TIGR00172">
    <property type="entry name" value="maf"/>
    <property type="match status" value="1"/>
</dbReference>
<evidence type="ECO:0000256" key="13">
    <source>
        <dbReference type="ARBA" id="ARBA00049515"/>
    </source>
</evidence>
<dbReference type="RefSeq" id="XP_024738260.1">
    <property type="nucleotide sequence ID" value="XM_024885764.1"/>
</dbReference>
<evidence type="ECO:0000256" key="10">
    <source>
        <dbReference type="ARBA" id="ARBA00023128"/>
    </source>
</evidence>
<feature type="region of interest" description="Disordered" evidence="14">
    <location>
        <begin position="1"/>
        <end position="29"/>
    </location>
</feature>
<dbReference type="Pfam" id="PF00587">
    <property type="entry name" value="tRNA-synt_2b"/>
    <property type="match status" value="1"/>
</dbReference>
<dbReference type="InterPro" id="IPR033728">
    <property type="entry name" value="ThrRS_core"/>
</dbReference>
<dbReference type="InterPro" id="IPR045864">
    <property type="entry name" value="aa-tRNA-synth_II/BPL/LPL"/>
</dbReference>
<keyword evidence="8" id="KW-0648">Protein biosynthesis</keyword>
<feature type="region of interest" description="Disordered" evidence="14">
    <location>
        <begin position="476"/>
        <end position="497"/>
    </location>
</feature>
<dbReference type="AlphaFoldDB" id="A0A2J6TE96"/>
<evidence type="ECO:0000256" key="14">
    <source>
        <dbReference type="SAM" id="MobiDB-lite"/>
    </source>
</evidence>
<dbReference type="Proteomes" id="UP000235371">
    <property type="component" value="Unassembled WGS sequence"/>
</dbReference>
<dbReference type="InterPro" id="IPR006195">
    <property type="entry name" value="aa-tRNA-synth_II"/>
</dbReference>
<dbReference type="InterPro" id="IPR002314">
    <property type="entry name" value="aa-tRNA-synt_IIb"/>
</dbReference>